<organism evidence="12 13">
    <name type="scientific">Niveomyces insectorum RCEF 264</name>
    <dbReference type="NCBI Taxonomy" id="1081102"/>
    <lineage>
        <taxon>Eukaryota</taxon>
        <taxon>Fungi</taxon>
        <taxon>Dikarya</taxon>
        <taxon>Ascomycota</taxon>
        <taxon>Pezizomycotina</taxon>
        <taxon>Sordariomycetes</taxon>
        <taxon>Hypocreomycetidae</taxon>
        <taxon>Hypocreales</taxon>
        <taxon>Cordycipitaceae</taxon>
        <taxon>Niveomyces</taxon>
    </lineage>
</organism>
<dbReference type="PANTHER" id="PTHR37171:SF1">
    <property type="entry name" value="SERINE_THREONINE-PROTEIN KINASE YRZF-RELATED"/>
    <property type="match status" value="1"/>
</dbReference>
<feature type="region of interest" description="Disordered" evidence="10">
    <location>
        <begin position="422"/>
        <end position="441"/>
    </location>
</feature>
<dbReference type="STRING" id="1081102.A0A162KBV6"/>
<dbReference type="PANTHER" id="PTHR37171">
    <property type="entry name" value="SERINE/THREONINE-PROTEIN KINASE YRZF-RELATED"/>
    <property type="match status" value="1"/>
</dbReference>
<feature type="domain" description="Protein kinase" evidence="11">
    <location>
        <begin position="613"/>
        <end position="830"/>
    </location>
</feature>
<keyword evidence="13" id="KW-1185">Reference proteome</keyword>
<keyword evidence="12" id="KW-0418">Kinase</keyword>
<feature type="region of interest" description="Disordered" evidence="10">
    <location>
        <begin position="447"/>
        <end position="540"/>
    </location>
</feature>
<dbReference type="Gene3D" id="1.10.510.10">
    <property type="entry name" value="Transferase(Phosphotransferase) domain 1"/>
    <property type="match status" value="1"/>
</dbReference>
<evidence type="ECO:0000313" key="13">
    <source>
        <dbReference type="Proteomes" id="UP000076874"/>
    </source>
</evidence>
<evidence type="ECO:0000259" key="11">
    <source>
        <dbReference type="PROSITE" id="PS50011"/>
    </source>
</evidence>
<dbReference type="InterPro" id="IPR000719">
    <property type="entry name" value="Prot_kinase_dom"/>
</dbReference>
<dbReference type="InterPro" id="IPR008266">
    <property type="entry name" value="Tyr_kinase_AS"/>
</dbReference>
<dbReference type="AlphaFoldDB" id="A0A162KBV6"/>
<dbReference type="InterPro" id="IPR052396">
    <property type="entry name" value="Meiotic_Drive_Suppr_Kinase"/>
</dbReference>
<evidence type="ECO:0000256" key="6">
    <source>
        <dbReference type="ARBA" id="ARBA00030980"/>
    </source>
</evidence>
<accession>A0A162KBV6</accession>
<gene>
    <name evidence="12" type="ORF">SPI_02565</name>
</gene>
<dbReference type="Proteomes" id="UP000076874">
    <property type="component" value="Unassembled WGS sequence"/>
</dbReference>
<proteinExistence type="predicted"/>
<evidence type="ECO:0000256" key="5">
    <source>
        <dbReference type="ARBA" id="ARBA00019973"/>
    </source>
</evidence>
<comment type="catalytic activity">
    <reaction evidence="8">
        <text>L-threonyl-[protein] + ATP = O-phospho-L-threonyl-[protein] + ADP + H(+)</text>
        <dbReference type="Rhea" id="RHEA:46608"/>
        <dbReference type="Rhea" id="RHEA-COMP:11060"/>
        <dbReference type="Rhea" id="RHEA-COMP:11605"/>
        <dbReference type="ChEBI" id="CHEBI:15378"/>
        <dbReference type="ChEBI" id="CHEBI:30013"/>
        <dbReference type="ChEBI" id="CHEBI:30616"/>
        <dbReference type="ChEBI" id="CHEBI:61977"/>
        <dbReference type="ChEBI" id="CHEBI:456216"/>
        <dbReference type="EC" id="2.7.11.1"/>
    </reaction>
</comment>
<feature type="compositionally biased region" description="Gly residues" evidence="10">
    <location>
        <begin position="495"/>
        <end position="504"/>
    </location>
</feature>
<dbReference type="OrthoDB" id="411394at2759"/>
<dbReference type="GO" id="GO:0005524">
    <property type="term" value="F:ATP binding"/>
    <property type="evidence" value="ECO:0007669"/>
    <property type="project" value="InterPro"/>
</dbReference>
<sequence length="830" mass="93327">MAEAKRIQELEELLQKLQFDNEEARKNAAEANERAVEARKNAAEAQKAADEAKQRAATAEERTRPTTLDEYIAACHALVFSKFAVETDPRFTSKGGITNPRNKWCPTNLRPWSGFIDEQRATFGSLYEALPAEMHAFESRSFLEGLGTRMARFSIADEKTLEYFLHSTVEDPVRAILEQLKEVDKVKRRFGLGGGILFENHPHAISDVSEEVVAQGSPSTPPATPGQELDLNQLRPDQICVYRFDVGGVDARTMIYICEYKPPHKLTAPHLRLGLRPMDIYADVVNRKTIPTEADKDARFQYHAERLTASAITQTYHYMIEGGLEYGLLTTGELIVFLKIDWDEPETLLFHLAEPSAEVAAADPHHAHMCTAVGQYLAFSLLALGIPGERRLHRQDERDKATQNLRTWAEDFQTTLQMIPHDERQAPDSSPGYQPVAYEGIDRSPYVLRRKARKPVQDEPVRENTRRDAEDSSDGDSGPNLPDTPSPAERRPGRGGRGAQGHGQGTRRSQRIQAQRPRGGGEKEAQEEDIKEGRQGDAAPREMPYCTQKCLLGLVKGGSLDPSCPNVTLHKKHSCGGPSVRTSQKTTSTARHPIKHAQFLDLLWQQLRRTLDDGITPLPYGGARGVLFRVTLLGYGYTFVSKGTVRAFVPDLEHEAAVYRWLQPIQGVHVPVFLGAIDLRPMNRIYYFDHRVYIIHMTFLSWGGDKFDPAAADTEAKRQQLRTQAKRSLLAIHKAGVVHRDVRALNMLVNAEINGVMVIDFERARILKPPRRPLAQVAPNKRRPTQEEAHAYAGKLVARSSRDDRALKEDLGEMEMMFYDPNRYTSMSRA</sequence>
<dbReference type="GO" id="GO:0004674">
    <property type="term" value="F:protein serine/threonine kinase activity"/>
    <property type="evidence" value="ECO:0007669"/>
    <property type="project" value="UniProtKB-EC"/>
</dbReference>
<feature type="region of interest" description="Disordered" evidence="10">
    <location>
        <begin position="570"/>
        <end position="589"/>
    </location>
</feature>
<name>A0A162KBV6_9HYPO</name>
<dbReference type="PROSITE" id="PS00109">
    <property type="entry name" value="PROTEIN_KINASE_TYR"/>
    <property type="match status" value="1"/>
</dbReference>
<reference evidence="12 13" key="1">
    <citation type="journal article" date="2016" name="Genome Biol. Evol.">
        <title>Divergent and convergent evolution of fungal pathogenicity.</title>
        <authorList>
            <person name="Shang Y."/>
            <person name="Xiao G."/>
            <person name="Zheng P."/>
            <person name="Cen K."/>
            <person name="Zhan S."/>
            <person name="Wang C."/>
        </authorList>
    </citation>
    <scope>NUCLEOTIDE SEQUENCE [LARGE SCALE GENOMIC DNA]</scope>
    <source>
        <strain evidence="12 13">RCEF 264</strain>
    </source>
</reference>
<dbReference type="SUPFAM" id="SSF56112">
    <property type="entry name" value="Protein kinase-like (PK-like)"/>
    <property type="match status" value="1"/>
</dbReference>
<feature type="compositionally biased region" description="Polar residues" evidence="10">
    <location>
        <begin position="580"/>
        <end position="589"/>
    </location>
</feature>
<feature type="region of interest" description="Disordered" evidence="10">
    <location>
        <begin position="24"/>
        <end position="63"/>
    </location>
</feature>
<dbReference type="EC" id="2.7.11.1" evidence="3"/>
<evidence type="ECO:0000256" key="2">
    <source>
        <dbReference type="ARBA" id="ARBA00011534"/>
    </source>
</evidence>
<keyword evidence="12" id="KW-0808">Transferase</keyword>
<evidence type="ECO:0000256" key="7">
    <source>
        <dbReference type="ARBA" id="ARBA00033194"/>
    </source>
</evidence>
<dbReference type="PROSITE" id="PS50011">
    <property type="entry name" value="PROTEIN_KINASE_DOM"/>
    <property type="match status" value="1"/>
</dbReference>
<protein>
    <recommendedName>
        <fullName evidence="5">EKC/KEOPS complex subunit BUD32</fullName>
        <ecNumber evidence="3">2.7.11.1</ecNumber>
    </recommendedName>
    <alternativeName>
        <fullName evidence="6 7">Atypical Serine/threonine protein kinase BUD32</fullName>
    </alternativeName>
    <alternativeName>
        <fullName evidence="4">EKC/KEOPS complex subunit bud32</fullName>
    </alternativeName>
</protein>
<evidence type="ECO:0000256" key="4">
    <source>
        <dbReference type="ARBA" id="ARBA00013948"/>
    </source>
</evidence>
<feature type="compositionally biased region" description="Basic and acidic residues" evidence="10">
    <location>
        <begin position="455"/>
        <end position="470"/>
    </location>
</feature>
<evidence type="ECO:0000256" key="10">
    <source>
        <dbReference type="SAM" id="MobiDB-lite"/>
    </source>
</evidence>
<comment type="subunit">
    <text evidence="2">Component of the EKC/KEOPS complex composed of at least BUD32, CGI121, GON7, KAE1 and PCC1; the whole complex dimerizes.</text>
</comment>
<comment type="function">
    <text evidence="1">Component of the EKC/KEOPS complex that is required for the formation of a threonylcarbamoyl group on adenosine at position 37 (t(6)A37) in tRNAs that read codons beginning with adenine. The complex is probably involved in the transfer of the threonylcarbamoyl moiety of threonylcarbamoyl-AMP (TC-AMP) to the N6 group of A37. BUD32 has ATPase activity in the context of the EKC/KEOPS complex and likely plays a supporting role to the catalytic subunit KAE1. The EKC/KEOPS complex also promotes both telomere uncapping and telomere elongation. The complex is required for efficient recruitment of transcriptional coactivators.</text>
</comment>
<evidence type="ECO:0000256" key="3">
    <source>
        <dbReference type="ARBA" id="ARBA00012513"/>
    </source>
</evidence>
<comment type="caution">
    <text evidence="12">The sequence shown here is derived from an EMBL/GenBank/DDBJ whole genome shotgun (WGS) entry which is preliminary data.</text>
</comment>
<dbReference type="EMBL" id="AZHD01000003">
    <property type="protein sequence ID" value="OAA65778.1"/>
    <property type="molecule type" value="Genomic_DNA"/>
</dbReference>
<evidence type="ECO:0000313" key="12">
    <source>
        <dbReference type="EMBL" id="OAA65778.1"/>
    </source>
</evidence>
<comment type="catalytic activity">
    <reaction evidence="9">
        <text>L-seryl-[protein] + ATP = O-phospho-L-seryl-[protein] + ADP + H(+)</text>
        <dbReference type="Rhea" id="RHEA:17989"/>
        <dbReference type="Rhea" id="RHEA-COMP:9863"/>
        <dbReference type="Rhea" id="RHEA-COMP:11604"/>
        <dbReference type="ChEBI" id="CHEBI:15378"/>
        <dbReference type="ChEBI" id="CHEBI:29999"/>
        <dbReference type="ChEBI" id="CHEBI:30616"/>
        <dbReference type="ChEBI" id="CHEBI:83421"/>
        <dbReference type="ChEBI" id="CHEBI:456216"/>
        <dbReference type="EC" id="2.7.11.1"/>
    </reaction>
</comment>
<dbReference type="InterPro" id="IPR011009">
    <property type="entry name" value="Kinase-like_dom_sf"/>
</dbReference>
<evidence type="ECO:0000256" key="9">
    <source>
        <dbReference type="ARBA" id="ARBA00048679"/>
    </source>
</evidence>
<evidence type="ECO:0000256" key="1">
    <source>
        <dbReference type="ARBA" id="ARBA00003747"/>
    </source>
</evidence>
<evidence type="ECO:0000256" key="8">
    <source>
        <dbReference type="ARBA" id="ARBA00047899"/>
    </source>
</evidence>